<feature type="signal peptide" evidence="4">
    <location>
        <begin position="1"/>
        <end position="20"/>
    </location>
</feature>
<feature type="domain" description="Glycoside hydrolase family 2 immunoglobulin-like beta-sandwich" evidence="5">
    <location>
        <begin position="234"/>
        <end position="336"/>
    </location>
</feature>
<feature type="chain" id="PRO_5035188405" evidence="4">
    <location>
        <begin position="21"/>
        <end position="974"/>
    </location>
</feature>
<dbReference type="AlphaFoldDB" id="A0A8J2XTU4"/>
<feature type="domain" description="Glycoside hydrolase family 2 catalytic" evidence="6">
    <location>
        <begin position="338"/>
        <end position="496"/>
    </location>
</feature>
<reference evidence="8" key="2">
    <citation type="submission" date="2020-09" db="EMBL/GenBank/DDBJ databases">
        <authorList>
            <person name="Sun Q."/>
            <person name="Zhou Y."/>
        </authorList>
    </citation>
    <scope>NUCLEOTIDE SEQUENCE</scope>
    <source>
        <strain evidence="8">CGMCC 1.15448</strain>
    </source>
</reference>
<dbReference type="Proteomes" id="UP000607559">
    <property type="component" value="Unassembled WGS sequence"/>
</dbReference>
<evidence type="ECO:0000313" key="9">
    <source>
        <dbReference type="Proteomes" id="UP000607559"/>
    </source>
</evidence>
<dbReference type="InterPro" id="IPR008979">
    <property type="entry name" value="Galactose-bd-like_sf"/>
</dbReference>
<dbReference type="InterPro" id="IPR006103">
    <property type="entry name" value="Glyco_hydro_2_cat"/>
</dbReference>
<dbReference type="InterPro" id="IPR051913">
    <property type="entry name" value="GH2_Domain-Containing"/>
</dbReference>
<dbReference type="RefSeq" id="WP_188932463.1">
    <property type="nucleotide sequence ID" value="NZ_BMJC01000003.1"/>
</dbReference>
<dbReference type="GO" id="GO:0005975">
    <property type="term" value="P:carbohydrate metabolic process"/>
    <property type="evidence" value="ECO:0007669"/>
    <property type="project" value="InterPro"/>
</dbReference>
<evidence type="ECO:0000256" key="2">
    <source>
        <dbReference type="ARBA" id="ARBA00022801"/>
    </source>
</evidence>
<evidence type="ECO:0000259" key="6">
    <source>
        <dbReference type="Pfam" id="PF02836"/>
    </source>
</evidence>
<dbReference type="Pfam" id="PF02836">
    <property type="entry name" value="Glyco_hydro_2_C"/>
    <property type="match status" value="1"/>
</dbReference>
<keyword evidence="3" id="KW-0326">Glycosidase</keyword>
<dbReference type="EMBL" id="BMJC01000003">
    <property type="protein sequence ID" value="GGB02280.1"/>
    <property type="molecule type" value="Genomic_DNA"/>
</dbReference>
<dbReference type="PANTHER" id="PTHR42732:SF1">
    <property type="entry name" value="BETA-MANNOSIDASE"/>
    <property type="match status" value="1"/>
</dbReference>
<dbReference type="Gene3D" id="2.60.40.10">
    <property type="entry name" value="Immunoglobulins"/>
    <property type="match status" value="1"/>
</dbReference>
<dbReference type="Pfam" id="PF00703">
    <property type="entry name" value="Glyco_hydro_2"/>
    <property type="match status" value="1"/>
</dbReference>
<evidence type="ECO:0000313" key="8">
    <source>
        <dbReference type="EMBL" id="GGB02280.1"/>
    </source>
</evidence>
<dbReference type="InterPro" id="IPR036156">
    <property type="entry name" value="Beta-gal/glucu_dom_sf"/>
</dbReference>
<keyword evidence="2" id="KW-0378">Hydrolase</keyword>
<dbReference type="SUPFAM" id="SSF49303">
    <property type="entry name" value="beta-Galactosidase/glucuronidase domain"/>
    <property type="match status" value="1"/>
</dbReference>
<evidence type="ECO:0000256" key="1">
    <source>
        <dbReference type="ARBA" id="ARBA00007401"/>
    </source>
</evidence>
<dbReference type="SUPFAM" id="SSF49785">
    <property type="entry name" value="Galactose-binding domain-like"/>
    <property type="match status" value="1"/>
</dbReference>
<dbReference type="InterPro" id="IPR013783">
    <property type="entry name" value="Ig-like_fold"/>
</dbReference>
<dbReference type="InterPro" id="IPR017853">
    <property type="entry name" value="GH"/>
</dbReference>
<evidence type="ECO:0000256" key="3">
    <source>
        <dbReference type="ARBA" id="ARBA00023295"/>
    </source>
</evidence>
<evidence type="ECO:0000259" key="5">
    <source>
        <dbReference type="Pfam" id="PF00703"/>
    </source>
</evidence>
<comment type="caution">
    <text evidence="8">The sequence shown here is derived from an EMBL/GenBank/DDBJ whole genome shotgun (WGS) entry which is preliminary data.</text>
</comment>
<evidence type="ECO:0000259" key="7">
    <source>
        <dbReference type="Pfam" id="PF02837"/>
    </source>
</evidence>
<dbReference type="GO" id="GO:0004553">
    <property type="term" value="F:hydrolase activity, hydrolyzing O-glycosyl compounds"/>
    <property type="evidence" value="ECO:0007669"/>
    <property type="project" value="InterPro"/>
</dbReference>
<gene>
    <name evidence="8" type="ORF">GCM10011511_26920</name>
</gene>
<dbReference type="InterPro" id="IPR006102">
    <property type="entry name" value="Ig-like_GH2"/>
</dbReference>
<dbReference type="SUPFAM" id="SSF51445">
    <property type="entry name" value="(Trans)glycosidases"/>
    <property type="match status" value="1"/>
</dbReference>
<dbReference type="PANTHER" id="PTHR42732">
    <property type="entry name" value="BETA-GALACTOSIDASE"/>
    <property type="match status" value="1"/>
</dbReference>
<protein>
    <submittedName>
        <fullName evidence="8">Beta-galactosidase</fullName>
    </submittedName>
</protein>
<proteinExistence type="inferred from homology"/>
<accession>A0A8J2XTU4</accession>
<keyword evidence="4" id="KW-0732">Signal</keyword>
<dbReference type="Gene3D" id="2.60.120.260">
    <property type="entry name" value="Galactose-binding domain-like"/>
    <property type="match status" value="1"/>
</dbReference>
<keyword evidence="9" id="KW-1185">Reference proteome</keyword>
<sequence length="974" mass="108364">MIKRQWMLLVLVLAAPLVNYGQHTEYAGVFAPSRMFVQEGEKPYRDDICLDGLWQFEPLSLPTGFKEGVDPAPELAGIDQAGWDRTPIRIPSPWNVNSFADRNGQGGDFRCYPSYPAAWEKCKLGWLRKKFFVPRGWEGRRIQLHFEAVAGDVQVVVNGKPVGTHFGIFLPFDIDITDAVRPGGDNELCVGVRKASLFDHRGNYGRRNYQAGSFWGQHIAGIWQDVFVVALPDVHVANVFVQPRVDVDTLQAEVSLVNHRDRETTVTVDAVAAGLTLPARVVRVPARGEAKVVLSAVVKGRLKYWSTEAPNLYNLIATVHEKGRAVDARSTRFGWRQVSLQGNQVLLNGKPIVMRGDSWHFLGIPQMSRRYAEAWYRAMRDAGLNAVRLHAQPYPSFYLDVADEMGILVLDESAMWASDGGPKLDDPLYWQDSKQHLTELILRDRNHPSIFGWSVSNEIMPVVRNVFHDPPGMADTLLKYDEEWATICRRLDPTRTWISADGEEDGQGRFPVYLVHYGGMDAMNRAQKSGKPWGVGEAGNAYYGTPEQVAQTNGMRAYESFEGRMEGVAASSCRSLMAQKERNAVYQSVFNMVWYGLRPLPLGMKDTTRPPRLEDGVYFTHFKEGEPGVQPERLGPYCTTLNPGYDPALPMYRTWPLFDAIRDAATGANSARWMADTPVVKRQPVAHSGQSGEVVFIDGVRGLGEIDKVTAHGGMAVVWGVRPEMLTQLNKLLPARLELYPRKASSLLPVGQDSITAGITAADMYFSEMRPPEIVDYTLGGPLVDSSLVLLQACGTDWLKWNKQPEYAKTAMVLRSQLETKPPGAVLVVLSLGRGRLVMSTLPVAPRVDKAAKAVRMLLGNLGVHLNECSVMGKPLLPNGELSLNGASEFWVLSPRSLDDLLSEPNIPVVNLEEESSGEVWLNEALVAKGKGVTRALRLHQGWNHFVVKGSFKGRFTCNQPDFLKELDSAYDRP</sequence>
<reference evidence="8" key="1">
    <citation type="journal article" date="2014" name="Int. J. Syst. Evol. Microbiol.">
        <title>Complete genome sequence of Corynebacterium casei LMG S-19264T (=DSM 44701T), isolated from a smear-ripened cheese.</title>
        <authorList>
            <consortium name="US DOE Joint Genome Institute (JGI-PGF)"/>
            <person name="Walter F."/>
            <person name="Albersmeier A."/>
            <person name="Kalinowski J."/>
            <person name="Ruckert C."/>
        </authorList>
    </citation>
    <scope>NUCLEOTIDE SEQUENCE</scope>
    <source>
        <strain evidence="8">CGMCC 1.15448</strain>
    </source>
</reference>
<evidence type="ECO:0000256" key="4">
    <source>
        <dbReference type="SAM" id="SignalP"/>
    </source>
</evidence>
<feature type="domain" description="Glycosyl hydrolases family 2 sugar binding" evidence="7">
    <location>
        <begin position="50"/>
        <end position="232"/>
    </location>
</feature>
<dbReference type="Pfam" id="PF02837">
    <property type="entry name" value="Glyco_hydro_2_N"/>
    <property type="match status" value="1"/>
</dbReference>
<organism evidence="8 9">
    <name type="scientific">Puia dinghuensis</name>
    <dbReference type="NCBI Taxonomy" id="1792502"/>
    <lineage>
        <taxon>Bacteria</taxon>
        <taxon>Pseudomonadati</taxon>
        <taxon>Bacteroidota</taxon>
        <taxon>Chitinophagia</taxon>
        <taxon>Chitinophagales</taxon>
        <taxon>Chitinophagaceae</taxon>
        <taxon>Puia</taxon>
    </lineage>
</organism>
<comment type="similarity">
    <text evidence="1">Belongs to the glycosyl hydrolase 2 family.</text>
</comment>
<name>A0A8J2XTU4_9BACT</name>
<dbReference type="Gene3D" id="3.20.20.80">
    <property type="entry name" value="Glycosidases"/>
    <property type="match status" value="1"/>
</dbReference>
<dbReference type="InterPro" id="IPR006104">
    <property type="entry name" value="Glyco_hydro_2_N"/>
</dbReference>